<gene>
    <name evidence="1" type="ORF">H5410_035898</name>
</gene>
<proteinExistence type="predicted"/>
<dbReference type="EMBL" id="JACXVP010000007">
    <property type="protein sequence ID" value="KAG5594666.1"/>
    <property type="molecule type" value="Genomic_DNA"/>
</dbReference>
<organism evidence="1 2">
    <name type="scientific">Solanum commersonii</name>
    <name type="common">Commerson's wild potato</name>
    <name type="synonym">Commerson's nightshade</name>
    <dbReference type="NCBI Taxonomy" id="4109"/>
    <lineage>
        <taxon>Eukaryota</taxon>
        <taxon>Viridiplantae</taxon>
        <taxon>Streptophyta</taxon>
        <taxon>Embryophyta</taxon>
        <taxon>Tracheophyta</taxon>
        <taxon>Spermatophyta</taxon>
        <taxon>Magnoliopsida</taxon>
        <taxon>eudicotyledons</taxon>
        <taxon>Gunneridae</taxon>
        <taxon>Pentapetalae</taxon>
        <taxon>asterids</taxon>
        <taxon>lamiids</taxon>
        <taxon>Solanales</taxon>
        <taxon>Solanaceae</taxon>
        <taxon>Solanoideae</taxon>
        <taxon>Solaneae</taxon>
        <taxon>Solanum</taxon>
    </lineage>
</organism>
<accession>A0A9J5Y3W4</accession>
<protein>
    <submittedName>
        <fullName evidence="1">Uncharacterized protein</fullName>
    </submittedName>
</protein>
<comment type="caution">
    <text evidence="1">The sequence shown here is derived from an EMBL/GenBank/DDBJ whole genome shotgun (WGS) entry which is preliminary data.</text>
</comment>
<dbReference type="Proteomes" id="UP000824120">
    <property type="component" value="Chromosome 7"/>
</dbReference>
<reference evidence="1 2" key="1">
    <citation type="submission" date="2020-09" db="EMBL/GenBank/DDBJ databases">
        <title>De no assembly of potato wild relative species, Solanum commersonii.</title>
        <authorList>
            <person name="Cho K."/>
        </authorList>
    </citation>
    <scope>NUCLEOTIDE SEQUENCE [LARGE SCALE GENOMIC DNA]</scope>
    <source>
        <strain evidence="1">LZ3.2</strain>
        <tissue evidence="1">Leaf</tissue>
    </source>
</reference>
<name>A0A9J5Y3W4_SOLCO</name>
<dbReference type="AlphaFoldDB" id="A0A9J5Y3W4"/>
<evidence type="ECO:0000313" key="2">
    <source>
        <dbReference type="Proteomes" id="UP000824120"/>
    </source>
</evidence>
<keyword evidence="2" id="KW-1185">Reference proteome</keyword>
<evidence type="ECO:0000313" key="1">
    <source>
        <dbReference type="EMBL" id="KAG5594666.1"/>
    </source>
</evidence>
<sequence length="99" mass="11565">MTNRRITEQFCEDALCFPMVQNAKMLKEKVERIFVDIVLELEDLKIFNSKKLEPMAIGLSWVQLERVNLRPSPTLSARESEWAKVEVVLKCIKSVLERN</sequence>